<feature type="region of interest" description="Disordered" evidence="1">
    <location>
        <begin position="398"/>
        <end position="456"/>
    </location>
</feature>
<sequence>DYSYTQTMMPPSGLYTFQTEPSADLLPGSTWGTSEGAQNFQDLPDSESCHSGEAEEYIVTSGHTTPRGTRLERSHANEGAWASGLTPVVPGGHAMSRITSNMSNGSSLSHSSRLSSLDVRGNVSTFRNGSQLPGPLVGVDTSCLFLDTDASLMPPSAYWPTYDLTTGLDSQFSLSTSPTMHVVPSQMQFGPDASLPDNSSPGSWNSFSSSISRTSSPATIDEAWLQPAHHTLSPHSSPELPCQSPSSIGIKNEMPEDLVASIPSLSDNLGLPAAFGPRRDGETARNHELYKSATPKEDGLYHCPWEGESCCNHRPEKLKCNYDKFVDSHLKPYRCKAEACEGARFSSTACLLRHEREAHGLHGHGDKPFLCQYEGCERGVPGNGFPRQWNLKDHMKRVHNDHGSAGGSPPSTAAPQSAKGRKRKTDSSEPQGVPSRKASQKSNPPKEKAPATKPLIEEWLEQRKAVEDLLRTLEKPEDANNLNQIGEIQKRLNTMGQMASKASGIPTQDIIPVTHVPFISTSG</sequence>
<dbReference type="Proteomes" id="UP000766486">
    <property type="component" value="Unassembled WGS sequence"/>
</dbReference>
<organism evidence="3 4">
    <name type="scientific">Bionectria ochroleuca</name>
    <name type="common">Gliocladium roseum</name>
    <dbReference type="NCBI Taxonomy" id="29856"/>
    <lineage>
        <taxon>Eukaryota</taxon>
        <taxon>Fungi</taxon>
        <taxon>Dikarya</taxon>
        <taxon>Ascomycota</taxon>
        <taxon>Pezizomycotina</taxon>
        <taxon>Sordariomycetes</taxon>
        <taxon>Hypocreomycetidae</taxon>
        <taxon>Hypocreales</taxon>
        <taxon>Bionectriaceae</taxon>
        <taxon>Clonostachys</taxon>
    </lineage>
</organism>
<dbReference type="Gene3D" id="3.30.160.60">
    <property type="entry name" value="Classic Zinc Finger"/>
    <property type="match status" value="1"/>
</dbReference>
<dbReference type="Pfam" id="PF26176">
    <property type="entry name" value="zf_C2H2_17_2"/>
    <property type="match status" value="1"/>
</dbReference>
<accession>A0ABY6ULP8</accession>
<comment type="caution">
    <text evidence="3">The sequence shown here is derived from an EMBL/GenBank/DDBJ whole genome shotgun (WGS) entry which is preliminary data.</text>
</comment>
<dbReference type="EMBL" id="CABFNS010000847">
    <property type="protein sequence ID" value="VUC32231.1"/>
    <property type="molecule type" value="Genomic_DNA"/>
</dbReference>
<evidence type="ECO:0000256" key="1">
    <source>
        <dbReference type="SAM" id="MobiDB-lite"/>
    </source>
</evidence>
<feature type="domain" description="C2H2-type" evidence="2">
    <location>
        <begin position="333"/>
        <end position="359"/>
    </location>
</feature>
<proteinExistence type="predicted"/>
<dbReference type="SMART" id="SM00355">
    <property type="entry name" value="ZnF_C2H2"/>
    <property type="match status" value="2"/>
</dbReference>
<keyword evidence="4" id="KW-1185">Reference proteome</keyword>
<feature type="compositionally biased region" description="Low complexity" evidence="1">
    <location>
        <begin position="199"/>
        <end position="210"/>
    </location>
</feature>
<reference evidence="3 4" key="1">
    <citation type="submission" date="2019-06" db="EMBL/GenBank/DDBJ databases">
        <authorList>
            <person name="Broberg M."/>
        </authorList>
    </citation>
    <scope>NUCLEOTIDE SEQUENCE [LARGE SCALE GENOMIC DNA]</scope>
</reference>
<dbReference type="InterPro" id="IPR059095">
    <property type="entry name" value="Znf_C2H2_17_2nd"/>
</dbReference>
<gene>
    <name evidence="3" type="ORF">CLO192961_LOCUS322844</name>
</gene>
<evidence type="ECO:0000313" key="3">
    <source>
        <dbReference type="EMBL" id="VUC32231.1"/>
    </source>
</evidence>
<feature type="domain" description="C2H2-type" evidence="2">
    <location>
        <begin position="369"/>
        <end position="399"/>
    </location>
</feature>
<dbReference type="InterPro" id="IPR013087">
    <property type="entry name" value="Znf_C2H2_type"/>
</dbReference>
<dbReference type="Pfam" id="PF26177">
    <property type="entry name" value="zf_C2H2_17_1st"/>
    <property type="match status" value="1"/>
</dbReference>
<name>A0ABY6ULP8_BIOOC</name>
<feature type="region of interest" description="Disordered" evidence="1">
    <location>
        <begin position="189"/>
        <end position="210"/>
    </location>
</feature>
<feature type="non-terminal residue" evidence="3">
    <location>
        <position position="1"/>
    </location>
</feature>
<evidence type="ECO:0000313" key="4">
    <source>
        <dbReference type="Proteomes" id="UP000766486"/>
    </source>
</evidence>
<protein>
    <recommendedName>
        <fullName evidence="2">C2H2-type domain-containing protein</fullName>
    </recommendedName>
</protein>
<dbReference type="InterPro" id="IPR059009">
    <property type="entry name" value="Znf_C2H2_17_1st"/>
</dbReference>
<evidence type="ECO:0000259" key="2">
    <source>
        <dbReference type="SMART" id="SM00355"/>
    </source>
</evidence>